<comment type="similarity">
    <text evidence="2">Belongs to the fatty acid desaturase type 2 family.</text>
</comment>
<dbReference type="InterPro" id="IPR015876">
    <property type="entry name" value="Acyl-CoA_DS"/>
</dbReference>
<feature type="domain" description="Fatty acid desaturase" evidence="11">
    <location>
        <begin position="23"/>
        <end position="227"/>
    </location>
</feature>
<dbReference type="GO" id="GO:0016717">
    <property type="term" value="F:oxidoreductase activity, acting on paired donors, with oxidation of a pair of donors resulting in the reduction of molecular oxygen to two molecules of water"/>
    <property type="evidence" value="ECO:0007669"/>
    <property type="project" value="InterPro"/>
</dbReference>
<keyword evidence="9 10" id="KW-0472">Membrane</keyword>
<feature type="domain" description="Transposase IS204/IS1001/IS1096/IS1165 DDE" evidence="12">
    <location>
        <begin position="280"/>
        <end position="403"/>
    </location>
</feature>
<dbReference type="Pfam" id="PF00487">
    <property type="entry name" value="FA_desaturase"/>
    <property type="match status" value="1"/>
</dbReference>
<keyword evidence="4" id="KW-0276">Fatty acid metabolism</keyword>
<keyword evidence="8" id="KW-0443">Lipid metabolism</keyword>
<keyword evidence="5 10" id="KW-1133">Transmembrane helix</keyword>
<dbReference type="OrthoDB" id="9768289at2"/>
<feature type="transmembrane region" description="Helical" evidence="10">
    <location>
        <begin position="24"/>
        <end position="46"/>
    </location>
</feature>
<evidence type="ECO:0000313" key="14">
    <source>
        <dbReference type="Proteomes" id="UP000293671"/>
    </source>
</evidence>
<dbReference type="PANTHER" id="PTHR11351:SF33">
    <property type="entry name" value="DELTA-9 FATTY ACID DESATURASE, DESA"/>
    <property type="match status" value="1"/>
</dbReference>
<evidence type="ECO:0000259" key="12">
    <source>
        <dbReference type="Pfam" id="PF01610"/>
    </source>
</evidence>
<comment type="subcellular location">
    <subcellularLocation>
        <location evidence="1">Membrane</location>
        <topology evidence="1">Multi-pass membrane protein</topology>
    </subcellularLocation>
</comment>
<dbReference type="EMBL" id="SHKP01000007">
    <property type="protein sequence ID" value="RZT95334.1"/>
    <property type="molecule type" value="Genomic_DNA"/>
</dbReference>
<gene>
    <name evidence="13" type="ORF">EV670_3088</name>
</gene>
<dbReference type="CDD" id="cd03505">
    <property type="entry name" value="Delta9-FADS-like"/>
    <property type="match status" value="1"/>
</dbReference>
<dbReference type="AlphaFoldDB" id="A0A4Q7VH31"/>
<dbReference type="Proteomes" id="UP000293671">
    <property type="component" value="Unassembled WGS sequence"/>
</dbReference>
<dbReference type="PANTHER" id="PTHR11351">
    <property type="entry name" value="ACYL-COA DESATURASE"/>
    <property type="match status" value="1"/>
</dbReference>
<evidence type="ECO:0000256" key="5">
    <source>
        <dbReference type="ARBA" id="ARBA00022989"/>
    </source>
</evidence>
<dbReference type="PRINTS" id="PR00075">
    <property type="entry name" value="FACDDSATRASE"/>
</dbReference>
<evidence type="ECO:0000259" key="11">
    <source>
        <dbReference type="Pfam" id="PF00487"/>
    </source>
</evidence>
<keyword evidence="14" id="KW-1185">Reference proteome</keyword>
<evidence type="ECO:0000256" key="7">
    <source>
        <dbReference type="ARBA" id="ARBA00023004"/>
    </source>
</evidence>
<name>A0A4Q7VH31_9BURK</name>
<keyword evidence="3 10" id="KW-0812">Transmembrane</keyword>
<evidence type="ECO:0000256" key="4">
    <source>
        <dbReference type="ARBA" id="ARBA00022832"/>
    </source>
</evidence>
<evidence type="ECO:0000313" key="13">
    <source>
        <dbReference type="EMBL" id="RZT95334.1"/>
    </source>
</evidence>
<accession>A0A4Q7VH31</accession>
<sequence length="407" mass="46384">MDSLMTVFDAMVNGLAHGVLAASWWQVLLFTLVVTHITIAAVTIYLHRAQAHRALDLHPAVSHFFRFWLWLTTGMVTREWVAIHRKHHAKCETEEDPHSPQTRGIKTVLLQGAELYRAESKNMETISKFSHGTPDDWIERNLYTRYSWQGVGLMLLINLTLFGAIGAAVWAVQMLWIPINAAGIINGLGHWWGYRNFEAPDASTNISPWGVMIGGEELHNNHHTYPTSAKFSVKPYEFDIGWVYISLLSKLGLATVRKTAPELKLGAIRPVADGKTLEAVIANRYELMAKYGREMRRHCRAELKRLKADGHQNTPKWARLTLAKRWAHRDDDRIPNDVRPQLQSARAEHPVLDKFLTMREELRQLWTRTNVSAEQLVIDLQAWCKKAEESGVAALQEFSLKLRAAHA</sequence>
<dbReference type="RefSeq" id="WP_130433664.1">
    <property type="nucleotide sequence ID" value="NZ_SHKP01000007.1"/>
</dbReference>
<keyword evidence="6" id="KW-0560">Oxidoreductase</keyword>
<evidence type="ECO:0000256" key="3">
    <source>
        <dbReference type="ARBA" id="ARBA00022692"/>
    </source>
</evidence>
<evidence type="ECO:0000256" key="8">
    <source>
        <dbReference type="ARBA" id="ARBA00023098"/>
    </source>
</evidence>
<evidence type="ECO:0000256" key="9">
    <source>
        <dbReference type="ARBA" id="ARBA00023136"/>
    </source>
</evidence>
<evidence type="ECO:0000256" key="1">
    <source>
        <dbReference type="ARBA" id="ARBA00004141"/>
    </source>
</evidence>
<keyword evidence="7" id="KW-0408">Iron</keyword>
<dbReference type="GO" id="GO:0016020">
    <property type="term" value="C:membrane"/>
    <property type="evidence" value="ECO:0007669"/>
    <property type="project" value="UniProtKB-SubCell"/>
</dbReference>
<evidence type="ECO:0000256" key="10">
    <source>
        <dbReference type="SAM" id="Phobius"/>
    </source>
</evidence>
<dbReference type="InterPro" id="IPR005804">
    <property type="entry name" value="FA_desaturase_dom"/>
</dbReference>
<dbReference type="InterPro" id="IPR002560">
    <property type="entry name" value="Transposase_DDE"/>
</dbReference>
<protein>
    <submittedName>
        <fullName evidence="13">Stearoyl-CoA desaturase (Delta-9 desaturase)</fullName>
    </submittedName>
</protein>
<dbReference type="GO" id="GO:0006631">
    <property type="term" value="P:fatty acid metabolic process"/>
    <property type="evidence" value="ECO:0007669"/>
    <property type="project" value="UniProtKB-KW"/>
</dbReference>
<feature type="transmembrane region" description="Helical" evidence="10">
    <location>
        <begin position="150"/>
        <end position="176"/>
    </location>
</feature>
<evidence type="ECO:0000256" key="2">
    <source>
        <dbReference type="ARBA" id="ARBA00008749"/>
    </source>
</evidence>
<organism evidence="13 14">
    <name type="scientific">Rivibacter subsaxonicus</name>
    <dbReference type="NCBI Taxonomy" id="457575"/>
    <lineage>
        <taxon>Bacteria</taxon>
        <taxon>Pseudomonadati</taxon>
        <taxon>Pseudomonadota</taxon>
        <taxon>Betaproteobacteria</taxon>
        <taxon>Burkholderiales</taxon>
        <taxon>Rivibacter</taxon>
    </lineage>
</organism>
<reference evidence="13 14" key="1">
    <citation type="submission" date="2019-02" db="EMBL/GenBank/DDBJ databases">
        <title>Genomic Encyclopedia of Type Strains, Phase IV (KMG-IV): sequencing the most valuable type-strain genomes for metagenomic binning, comparative biology and taxonomic classification.</title>
        <authorList>
            <person name="Goeker M."/>
        </authorList>
    </citation>
    <scope>NUCLEOTIDE SEQUENCE [LARGE SCALE GENOMIC DNA]</scope>
    <source>
        <strain evidence="13 14">DSM 19570</strain>
    </source>
</reference>
<proteinExistence type="inferred from homology"/>
<evidence type="ECO:0000256" key="6">
    <source>
        <dbReference type="ARBA" id="ARBA00023002"/>
    </source>
</evidence>
<comment type="caution">
    <text evidence="13">The sequence shown here is derived from an EMBL/GenBank/DDBJ whole genome shotgun (WGS) entry which is preliminary data.</text>
</comment>
<dbReference type="Pfam" id="PF01610">
    <property type="entry name" value="DDE_Tnp_ISL3"/>
    <property type="match status" value="1"/>
</dbReference>